<dbReference type="SMART" id="SM00579">
    <property type="entry name" value="FBD"/>
    <property type="match status" value="1"/>
</dbReference>
<dbReference type="Pfam" id="PF08387">
    <property type="entry name" value="FBD"/>
    <property type="match status" value="1"/>
</dbReference>
<evidence type="ECO:0000313" key="3">
    <source>
        <dbReference type="RefSeq" id="XP_018443421.1"/>
    </source>
</evidence>
<dbReference type="GeneID" id="108815276"/>
<dbReference type="Proteomes" id="UP000504610">
    <property type="component" value="Chromosome 7"/>
</dbReference>
<dbReference type="Gene3D" id="3.80.10.10">
    <property type="entry name" value="Ribonuclease Inhibitor"/>
    <property type="match status" value="1"/>
</dbReference>
<dbReference type="InterPro" id="IPR006566">
    <property type="entry name" value="FBD"/>
</dbReference>
<dbReference type="InterPro" id="IPR050232">
    <property type="entry name" value="FBL13/AtMIF1-like"/>
</dbReference>
<dbReference type="Pfam" id="PF24758">
    <property type="entry name" value="LRR_At5g56370"/>
    <property type="match status" value="1"/>
</dbReference>
<dbReference type="Gene3D" id="1.20.1280.50">
    <property type="match status" value="1"/>
</dbReference>
<dbReference type="PANTHER" id="PTHR31900:SF34">
    <property type="entry name" value="EMB|CAB62440.1-RELATED"/>
    <property type="match status" value="1"/>
</dbReference>
<sequence>MQNVLSKRSCQRNDEGVDRISKLPEARVFQILSLLPQRDVVTTSVLSKRWNAIWKMVPKLEFDYQHYGDGETFSDNVCRVLISNKAPDLESLCLRFSIENCARGDIESWISIAYLHRVRELELDVAGPSSLKLPLTLLFSRYLDTLKLKNFILVDSGREHRRLKYYVRTLHLCYVNCKNDDSVADFLCGCHVLENLVVSRRRWDYVKSFTIDVPTLQRLEICDWNWNGQDKEQDQEFGYYEINAPCLKYLKIKGTRDILFRLVASDEEDHLLGRIRNVSLSSRSSLISEIAFPKYTIFHQLEYLELCTSQAMWCNLLTLVINTCPRLQVLKLIGCGWDSRKVCVAGRWIQPKNVPECLETFVWNCCSKEQQEKEKGVAKYIVRNANRLKEARIIMKEFNSRERLKMLEEFKSVVKASNSSCNILVVE</sequence>
<proteinExistence type="predicted"/>
<keyword evidence="2" id="KW-1185">Reference proteome</keyword>
<dbReference type="SUPFAM" id="SSF52047">
    <property type="entry name" value="RNI-like"/>
    <property type="match status" value="1"/>
</dbReference>
<name>A0A6J0K7H4_RAPSA</name>
<evidence type="ECO:0000259" key="1">
    <source>
        <dbReference type="PROSITE" id="PS50181"/>
    </source>
</evidence>
<organism evidence="2 3">
    <name type="scientific">Raphanus sativus</name>
    <name type="common">Radish</name>
    <name type="synonym">Raphanus raphanistrum var. sativus</name>
    <dbReference type="NCBI Taxonomy" id="3726"/>
    <lineage>
        <taxon>Eukaryota</taxon>
        <taxon>Viridiplantae</taxon>
        <taxon>Streptophyta</taxon>
        <taxon>Embryophyta</taxon>
        <taxon>Tracheophyta</taxon>
        <taxon>Spermatophyta</taxon>
        <taxon>Magnoliopsida</taxon>
        <taxon>eudicotyledons</taxon>
        <taxon>Gunneridae</taxon>
        <taxon>Pentapetalae</taxon>
        <taxon>rosids</taxon>
        <taxon>malvids</taxon>
        <taxon>Brassicales</taxon>
        <taxon>Brassicaceae</taxon>
        <taxon>Brassiceae</taxon>
        <taxon>Raphanus</taxon>
    </lineage>
</organism>
<dbReference type="SUPFAM" id="SSF81383">
    <property type="entry name" value="F-box domain"/>
    <property type="match status" value="1"/>
</dbReference>
<dbReference type="KEGG" id="rsz:108815276"/>
<dbReference type="OrthoDB" id="1042554at2759"/>
<dbReference type="InterPro" id="IPR036047">
    <property type="entry name" value="F-box-like_dom_sf"/>
</dbReference>
<dbReference type="PANTHER" id="PTHR31900">
    <property type="entry name" value="F-BOX/RNI SUPERFAMILY PROTEIN-RELATED"/>
    <property type="match status" value="1"/>
</dbReference>
<dbReference type="InterPro" id="IPR055411">
    <property type="entry name" value="LRR_FXL15/At3g58940/PEG3-like"/>
</dbReference>
<dbReference type="AlphaFoldDB" id="A0A6J0K7H4"/>
<accession>A0A6J0K7H4</accession>
<reference evidence="3" key="2">
    <citation type="submission" date="2025-08" db="UniProtKB">
        <authorList>
            <consortium name="RefSeq"/>
        </authorList>
    </citation>
    <scope>IDENTIFICATION</scope>
    <source>
        <tissue evidence="3">Leaf</tissue>
    </source>
</reference>
<feature type="domain" description="F-box" evidence="1">
    <location>
        <begin position="17"/>
        <end position="67"/>
    </location>
</feature>
<dbReference type="CDD" id="cd22160">
    <property type="entry name" value="F-box_AtFBL13-like"/>
    <property type="match status" value="1"/>
</dbReference>
<protein>
    <submittedName>
        <fullName evidence="3">F-box/FBD/LRR-repeat protein At4g13965</fullName>
    </submittedName>
</protein>
<dbReference type="PROSITE" id="PS50181">
    <property type="entry name" value="FBOX"/>
    <property type="match status" value="1"/>
</dbReference>
<dbReference type="InterPro" id="IPR053781">
    <property type="entry name" value="F-box_AtFBL13-like"/>
</dbReference>
<gene>
    <name evidence="3" type="primary">LOC108815276</name>
</gene>
<dbReference type="Pfam" id="PF00646">
    <property type="entry name" value="F-box"/>
    <property type="match status" value="1"/>
</dbReference>
<dbReference type="InterPro" id="IPR001810">
    <property type="entry name" value="F-box_dom"/>
</dbReference>
<dbReference type="InterPro" id="IPR032675">
    <property type="entry name" value="LRR_dom_sf"/>
</dbReference>
<evidence type="ECO:0000313" key="2">
    <source>
        <dbReference type="Proteomes" id="UP000504610"/>
    </source>
</evidence>
<reference evidence="2" key="1">
    <citation type="journal article" date="2019" name="Database">
        <title>The radish genome database (RadishGD): an integrated information resource for radish genomics.</title>
        <authorList>
            <person name="Yu H.J."/>
            <person name="Baek S."/>
            <person name="Lee Y.J."/>
            <person name="Cho A."/>
            <person name="Mun J.H."/>
        </authorList>
    </citation>
    <scope>NUCLEOTIDE SEQUENCE [LARGE SCALE GENOMIC DNA]</scope>
    <source>
        <strain evidence="2">cv. WK10039</strain>
    </source>
</reference>
<dbReference type="RefSeq" id="XP_018443421.1">
    <property type="nucleotide sequence ID" value="XM_018587919.2"/>
</dbReference>